<gene>
    <name evidence="2" type="ORF">M997_2795</name>
</gene>
<comment type="caution">
    <text evidence="2">The sequence shown here is derived from an EMBL/GenBank/DDBJ whole genome shotgun (WGS) entry which is preliminary data.</text>
</comment>
<accession>A0AAJ3LTF9</accession>
<dbReference type="Proteomes" id="UP000078250">
    <property type="component" value="Unassembled WGS sequence"/>
</dbReference>
<evidence type="ECO:0000256" key="1">
    <source>
        <dbReference type="SAM" id="Phobius"/>
    </source>
</evidence>
<feature type="transmembrane region" description="Helical" evidence="1">
    <location>
        <begin position="42"/>
        <end position="71"/>
    </location>
</feature>
<keyword evidence="1" id="KW-1133">Transmembrane helix</keyword>
<keyword evidence="1" id="KW-0472">Membrane</keyword>
<keyword evidence="1" id="KW-0812">Transmembrane</keyword>
<reference evidence="2 3" key="1">
    <citation type="submission" date="2016-04" db="EMBL/GenBank/DDBJ databases">
        <title>ATOL: Assembling a taxonomically balanced genome-scale reconstruction of the evolutionary history of the Enterobacteriaceae.</title>
        <authorList>
            <person name="Plunkett G.III."/>
            <person name="Neeno-Eckwall E.C."/>
            <person name="Glasner J.D."/>
            <person name="Perna N.T."/>
        </authorList>
    </citation>
    <scope>NUCLEOTIDE SEQUENCE [LARGE SCALE GENOMIC DNA]</scope>
    <source>
        <strain evidence="2 3">ATCC 700826</strain>
    </source>
</reference>
<keyword evidence="3" id="KW-1185">Reference proteome</keyword>
<organism evidence="2 3">
    <name type="scientific">Proteus hauseri ATCC 700826</name>
    <dbReference type="NCBI Taxonomy" id="1354271"/>
    <lineage>
        <taxon>Bacteria</taxon>
        <taxon>Pseudomonadati</taxon>
        <taxon>Pseudomonadota</taxon>
        <taxon>Gammaproteobacteria</taxon>
        <taxon>Enterobacterales</taxon>
        <taxon>Morganellaceae</taxon>
        <taxon>Proteus</taxon>
    </lineage>
</organism>
<dbReference type="AlphaFoldDB" id="A0AAJ3LTF9"/>
<feature type="transmembrane region" description="Helical" evidence="1">
    <location>
        <begin position="6"/>
        <end position="30"/>
    </location>
</feature>
<protein>
    <submittedName>
        <fullName evidence="2">Uncharacterized protein</fullName>
    </submittedName>
</protein>
<dbReference type="EMBL" id="LXEV01000031">
    <property type="protein sequence ID" value="OAT45618.1"/>
    <property type="molecule type" value="Genomic_DNA"/>
</dbReference>
<proteinExistence type="predicted"/>
<sequence length="73" mass="8621">MVDFIYFLFSIFNHINSYIIFFLVLVFIWYSSQTPKKSLRILFFLLALLLIFPYVISIFSIAFVILISLVLSS</sequence>
<evidence type="ECO:0000313" key="2">
    <source>
        <dbReference type="EMBL" id="OAT45618.1"/>
    </source>
</evidence>
<evidence type="ECO:0000313" key="3">
    <source>
        <dbReference type="Proteomes" id="UP000078250"/>
    </source>
</evidence>
<name>A0AAJ3LTF9_PROHU</name>